<dbReference type="PANTHER" id="PTHR10983">
    <property type="entry name" value="1-ACYLGLYCEROL-3-PHOSPHATE ACYLTRANSFERASE-RELATED"/>
    <property type="match status" value="1"/>
</dbReference>
<comment type="caution">
    <text evidence="7">The sequence shown here is derived from an EMBL/GenBank/DDBJ whole genome shotgun (WGS) entry which is preliminary data.</text>
</comment>
<dbReference type="PANTHER" id="PTHR10983:SF16">
    <property type="entry name" value="LYSOCARDIOLIPIN ACYLTRANSFERASE 1"/>
    <property type="match status" value="1"/>
</dbReference>
<accession>A0A6V8R3P1</accession>
<keyword evidence="5" id="KW-0812">Transmembrane</keyword>
<reference evidence="7 8" key="1">
    <citation type="submission" date="2020-07" db="EMBL/GenBank/DDBJ databases">
        <title>Trichoderma asperellum IC-1 whole genome shotgun sequence.</title>
        <authorList>
            <person name="Kanamasa S."/>
            <person name="Takahashi H."/>
        </authorList>
    </citation>
    <scope>NUCLEOTIDE SEQUENCE [LARGE SCALE GENOMIC DNA]</scope>
    <source>
        <strain evidence="7 8">IC-1</strain>
    </source>
</reference>
<dbReference type="InterPro" id="IPR032098">
    <property type="entry name" value="Acyltransf_C"/>
</dbReference>
<gene>
    <name evidence="7" type="ORF">TASIC1_0014009300</name>
</gene>
<sequence>MTARQTQGANKQPQRRAAVRHHVLLPAVAGQTFTLHRLPDLESAADDRSSKQAPGLRSATLPNSIGARNRGSFMAPSKDTDGSETNIPAPAIAMGLGQASKKASTSPKDAHPSGKRGHGRAMQILRGLAFTIYFLTCCVTIVITQVLGCWLYFVNRDIYYDYMSMTKRLFAITTILMTQIWGPTTIRISGDESVAGEILPTEGNGVQFNFPERIVMIANHQIYTDWLYLWWVGYVNRPSAHGHIYIILKESLQYIPLVGWGMKFYGFIFMSRKMAKDQPRLAYRLGKLKQTKTDPSGKTYRVPMWLLLFPEGTNISGNGRRKSASWANKNGWKDPEHMLLPRSTGSFFCLNELRGTVDYVYDCTVAYEGIDRGKYGEDIFTLGSTYFQGRPPKSVNFFWRKFKMSDIPLDNADEFDLWLRNEWYKKDALMEQYLTTGRFPAMAGSKVDFVETKVRAKNPFEILQVFTIVGIAGLFWHNVQRFGGVVAKRFGFSA</sequence>
<organism evidence="7 8">
    <name type="scientific">Trichoderma asperellum</name>
    <name type="common">Filamentous fungus</name>
    <dbReference type="NCBI Taxonomy" id="101201"/>
    <lineage>
        <taxon>Eukaryota</taxon>
        <taxon>Fungi</taxon>
        <taxon>Dikarya</taxon>
        <taxon>Ascomycota</taxon>
        <taxon>Pezizomycotina</taxon>
        <taxon>Sordariomycetes</taxon>
        <taxon>Hypocreomycetidae</taxon>
        <taxon>Hypocreales</taxon>
        <taxon>Hypocreaceae</taxon>
        <taxon>Trichoderma</taxon>
    </lineage>
</organism>
<feature type="transmembrane region" description="Helical" evidence="5">
    <location>
        <begin position="130"/>
        <end position="153"/>
    </location>
</feature>
<dbReference type="Pfam" id="PF01553">
    <property type="entry name" value="Acyltransferase"/>
    <property type="match status" value="1"/>
</dbReference>
<evidence type="ECO:0000256" key="2">
    <source>
        <dbReference type="ARBA" id="ARBA00022679"/>
    </source>
</evidence>
<proteinExistence type="inferred from homology"/>
<dbReference type="EMBL" id="BLZH01000014">
    <property type="protein sequence ID" value="GFP59671.1"/>
    <property type="molecule type" value="Genomic_DNA"/>
</dbReference>
<dbReference type="AlphaFoldDB" id="A0A6V8R3P1"/>
<dbReference type="GO" id="GO:0036149">
    <property type="term" value="P:phosphatidylinositol acyl-chain remodeling"/>
    <property type="evidence" value="ECO:0007669"/>
    <property type="project" value="TreeGrafter"/>
</dbReference>
<evidence type="ECO:0000256" key="5">
    <source>
        <dbReference type="SAM" id="Phobius"/>
    </source>
</evidence>
<dbReference type="SMART" id="SM00563">
    <property type="entry name" value="PlsC"/>
    <property type="match status" value="1"/>
</dbReference>
<evidence type="ECO:0000256" key="4">
    <source>
        <dbReference type="SAM" id="MobiDB-lite"/>
    </source>
</evidence>
<feature type="region of interest" description="Disordered" evidence="4">
    <location>
        <begin position="44"/>
        <end position="82"/>
    </location>
</feature>
<dbReference type="GO" id="GO:0005783">
    <property type="term" value="C:endoplasmic reticulum"/>
    <property type="evidence" value="ECO:0007669"/>
    <property type="project" value="TreeGrafter"/>
</dbReference>
<dbReference type="CDD" id="cd07990">
    <property type="entry name" value="LPLAT_LCLAT1-like"/>
    <property type="match status" value="1"/>
</dbReference>
<comment type="similarity">
    <text evidence="1">Belongs to the 1-acyl-sn-glycerol-3-phosphate acyltransferase family.</text>
</comment>
<evidence type="ECO:0000256" key="1">
    <source>
        <dbReference type="ARBA" id="ARBA00008655"/>
    </source>
</evidence>
<keyword evidence="2 7" id="KW-0808">Transferase</keyword>
<evidence type="ECO:0000313" key="7">
    <source>
        <dbReference type="EMBL" id="GFP59671.1"/>
    </source>
</evidence>
<evidence type="ECO:0000256" key="3">
    <source>
        <dbReference type="ARBA" id="ARBA00023315"/>
    </source>
</evidence>
<evidence type="ECO:0000259" key="6">
    <source>
        <dbReference type="SMART" id="SM00563"/>
    </source>
</evidence>
<keyword evidence="5" id="KW-0472">Membrane</keyword>
<dbReference type="Pfam" id="PF16076">
    <property type="entry name" value="Acyltransf_C"/>
    <property type="match status" value="1"/>
</dbReference>
<protein>
    <submittedName>
        <fullName evidence="7">Uncharacterized acyltransferase C428.14</fullName>
    </submittedName>
</protein>
<keyword evidence="5" id="KW-1133">Transmembrane helix</keyword>
<feature type="region of interest" description="Disordered" evidence="4">
    <location>
        <begin position="98"/>
        <end position="118"/>
    </location>
</feature>
<evidence type="ECO:0000313" key="8">
    <source>
        <dbReference type="Proteomes" id="UP000517252"/>
    </source>
</evidence>
<dbReference type="InterPro" id="IPR002123">
    <property type="entry name" value="Plipid/glycerol_acylTrfase"/>
</dbReference>
<name>A0A6V8R3P1_TRIAP</name>
<keyword evidence="3 7" id="KW-0012">Acyltransferase</keyword>
<dbReference type="OrthoDB" id="189226at2759"/>
<dbReference type="Proteomes" id="UP000517252">
    <property type="component" value="Unassembled WGS sequence"/>
</dbReference>
<dbReference type="GO" id="GO:0016746">
    <property type="term" value="F:acyltransferase activity"/>
    <property type="evidence" value="ECO:0007669"/>
    <property type="project" value="UniProtKB-KW"/>
</dbReference>
<feature type="domain" description="Phospholipid/glycerol acyltransferase" evidence="6">
    <location>
        <begin position="214"/>
        <end position="347"/>
    </location>
</feature>
<dbReference type="SUPFAM" id="SSF69593">
    <property type="entry name" value="Glycerol-3-phosphate (1)-acyltransferase"/>
    <property type="match status" value="1"/>
</dbReference>